<evidence type="ECO:0000256" key="3">
    <source>
        <dbReference type="ARBA" id="ARBA00022741"/>
    </source>
</evidence>
<dbReference type="Pfam" id="PF00005">
    <property type="entry name" value="ABC_tran"/>
    <property type="match status" value="1"/>
</dbReference>
<dbReference type="AlphaFoldDB" id="A0A6B1G353"/>
<dbReference type="CDD" id="cd03257">
    <property type="entry name" value="ABC_NikE_OppD_transporters"/>
    <property type="match status" value="1"/>
</dbReference>
<evidence type="ECO:0000256" key="4">
    <source>
        <dbReference type="ARBA" id="ARBA00022840"/>
    </source>
</evidence>
<dbReference type="NCBIfam" id="TIGR01727">
    <property type="entry name" value="oligo_HPY"/>
    <property type="match status" value="1"/>
</dbReference>
<name>A0A6B1G353_9CHLR</name>
<dbReference type="GO" id="GO:0015833">
    <property type="term" value="P:peptide transport"/>
    <property type="evidence" value="ECO:0007669"/>
    <property type="project" value="InterPro"/>
</dbReference>
<dbReference type="FunFam" id="3.40.50.300:FF:000016">
    <property type="entry name" value="Oligopeptide ABC transporter ATP-binding component"/>
    <property type="match status" value="1"/>
</dbReference>
<dbReference type="PROSITE" id="PS00211">
    <property type="entry name" value="ABC_TRANSPORTER_1"/>
    <property type="match status" value="1"/>
</dbReference>
<dbReference type="SUPFAM" id="SSF52540">
    <property type="entry name" value="P-loop containing nucleoside triphosphate hydrolases"/>
    <property type="match status" value="1"/>
</dbReference>
<protein>
    <submittedName>
        <fullName evidence="6">ABC transporter ATP-binding protein</fullName>
    </submittedName>
</protein>
<dbReference type="InterPro" id="IPR003593">
    <property type="entry name" value="AAA+_ATPase"/>
</dbReference>
<dbReference type="InterPro" id="IPR003439">
    <property type="entry name" value="ABC_transporter-like_ATP-bd"/>
</dbReference>
<accession>A0A6B1G353</accession>
<dbReference type="InterPro" id="IPR050319">
    <property type="entry name" value="ABC_transp_ATP-bind"/>
</dbReference>
<keyword evidence="4 6" id="KW-0067">ATP-binding</keyword>
<sequence length="329" mass="35907">MPGPDDGLLATENLRTHFAVRRGLLRRQVATVRAVDGIDLSIKGGETLGLVGESGCGKSTLGRTITRLEHPTGGSVGFRVDNEMLDITNPLSSLNSRMSVKSIIAEPFILHRAARGKELEERVAQLLTTVGLQPHHMQRFPHAFSGGQRQRIAIARALALQPQFIVCDEPVSALDASVRAQILNLLMQLQQQFGLTYLFISHDLAVVRHVSDRIAVMYLGQIVERGPTVAICQTPQHPYTEALLSAIPMPVARHGRRSKRIVLTGDVPNPANPPSGCRFAPRCPYRQQICDEEVPELRPTRQGHTAACHFADELDLVGIGKTGAQPTTA</sequence>
<dbReference type="Gene3D" id="3.40.50.300">
    <property type="entry name" value="P-loop containing nucleotide triphosphate hydrolases"/>
    <property type="match status" value="1"/>
</dbReference>
<dbReference type="Pfam" id="PF08352">
    <property type="entry name" value="oligo_HPY"/>
    <property type="match status" value="1"/>
</dbReference>
<dbReference type="InterPro" id="IPR013563">
    <property type="entry name" value="Oligopep_ABC_C"/>
</dbReference>
<keyword evidence="3" id="KW-0547">Nucleotide-binding</keyword>
<dbReference type="PANTHER" id="PTHR43776">
    <property type="entry name" value="TRANSPORT ATP-BINDING PROTEIN"/>
    <property type="match status" value="1"/>
</dbReference>
<dbReference type="EMBL" id="VYDA01000487">
    <property type="protein sequence ID" value="MYH62738.1"/>
    <property type="molecule type" value="Genomic_DNA"/>
</dbReference>
<dbReference type="GO" id="GO:0005524">
    <property type="term" value="F:ATP binding"/>
    <property type="evidence" value="ECO:0007669"/>
    <property type="project" value="UniProtKB-KW"/>
</dbReference>
<comment type="caution">
    <text evidence="6">The sequence shown here is derived from an EMBL/GenBank/DDBJ whole genome shotgun (WGS) entry which is preliminary data.</text>
</comment>
<evidence type="ECO:0000313" key="6">
    <source>
        <dbReference type="EMBL" id="MYH62738.1"/>
    </source>
</evidence>
<evidence type="ECO:0000256" key="1">
    <source>
        <dbReference type="ARBA" id="ARBA00005417"/>
    </source>
</evidence>
<dbReference type="PANTHER" id="PTHR43776:SF7">
    <property type="entry name" value="D,D-DIPEPTIDE TRANSPORT ATP-BINDING PROTEIN DDPF-RELATED"/>
    <property type="match status" value="1"/>
</dbReference>
<proteinExistence type="inferred from homology"/>
<keyword evidence="2" id="KW-0813">Transport</keyword>
<dbReference type="PROSITE" id="PS50893">
    <property type="entry name" value="ABC_TRANSPORTER_2"/>
    <property type="match status" value="1"/>
</dbReference>
<feature type="domain" description="ABC transporter" evidence="5">
    <location>
        <begin position="20"/>
        <end position="244"/>
    </location>
</feature>
<comment type="similarity">
    <text evidence="1">Belongs to the ABC transporter superfamily.</text>
</comment>
<dbReference type="GO" id="GO:0055085">
    <property type="term" value="P:transmembrane transport"/>
    <property type="evidence" value="ECO:0007669"/>
    <property type="project" value="UniProtKB-ARBA"/>
</dbReference>
<evidence type="ECO:0000256" key="2">
    <source>
        <dbReference type="ARBA" id="ARBA00022448"/>
    </source>
</evidence>
<dbReference type="InterPro" id="IPR027417">
    <property type="entry name" value="P-loop_NTPase"/>
</dbReference>
<organism evidence="6">
    <name type="scientific">Caldilineaceae bacterium SB0675_bin_29</name>
    <dbReference type="NCBI Taxonomy" id="2605266"/>
    <lineage>
        <taxon>Bacteria</taxon>
        <taxon>Bacillati</taxon>
        <taxon>Chloroflexota</taxon>
        <taxon>Caldilineae</taxon>
        <taxon>Caldilineales</taxon>
        <taxon>Caldilineaceae</taxon>
    </lineage>
</organism>
<dbReference type="InterPro" id="IPR017871">
    <property type="entry name" value="ABC_transporter-like_CS"/>
</dbReference>
<dbReference type="GO" id="GO:0016887">
    <property type="term" value="F:ATP hydrolysis activity"/>
    <property type="evidence" value="ECO:0007669"/>
    <property type="project" value="InterPro"/>
</dbReference>
<evidence type="ECO:0000259" key="5">
    <source>
        <dbReference type="PROSITE" id="PS50893"/>
    </source>
</evidence>
<dbReference type="SMART" id="SM00382">
    <property type="entry name" value="AAA"/>
    <property type="match status" value="1"/>
</dbReference>
<gene>
    <name evidence="6" type="ORF">F4148_13605</name>
</gene>
<reference evidence="6" key="1">
    <citation type="submission" date="2019-09" db="EMBL/GenBank/DDBJ databases">
        <title>Characterisation of the sponge microbiome using genome-centric metagenomics.</title>
        <authorList>
            <person name="Engelberts J.P."/>
            <person name="Robbins S.J."/>
            <person name="De Goeij J.M."/>
            <person name="Aranda M."/>
            <person name="Bell S.C."/>
            <person name="Webster N.S."/>
        </authorList>
    </citation>
    <scope>NUCLEOTIDE SEQUENCE</scope>
    <source>
        <strain evidence="6">SB0675_bin_29</strain>
    </source>
</reference>